<dbReference type="CDD" id="cd00063">
    <property type="entry name" value="FN3"/>
    <property type="match status" value="1"/>
</dbReference>
<evidence type="ECO:0000256" key="4">
    <source>
        <dbReference type="SAM" id="SignalP"/>
    </source>
</evidence>
<dbReference type="SMART" id="SM00409">
    <property type="entry name" value="IG"/>
    <property type="match status" value="2"/>
</dbReference>
<gene>
    <name evidence="7" type="ORF">MCOR_28137</name>
</gene>
<proteinExistence type="predicted"/>
<feature type="signal peptide" evidence="4">
    <location>
        <begin position="1"/>
        <end position="20"/>
    </location>
</feature>
<accession>A0A6J8CEB9</accession>
<evidence type="ECO:0000256" key="1">
    <source>
        <dbReference type="ARBA" id="ARBA00022737"/>
    </source>
</evidence>
<dbReference type="Pfam" id="PF00041">
    <property type="entry name" value="fn3"/>
    <property type="match status" value="1"/>
</dbReference>
<dbReference type="PROSITE" id="PS50835">
    <property type="entry name" value="IG_LIKE"/>
    <property type="match status" value="1"/>
</dbReference>
<dbReference type="InterPro" id="IPR036116">
    <property type="entry name" value="FN3_sf"/>
</dbReference>
<dbReference type="SMART" id="SM00060">
    <property type="entry name" value="FN3"/>
    <property type="match status" value="1"/>
</dbReference>
<evidence type="ECO:0008006" key="9">
    <source>
        <dbReference type="Google" id="ProtNLM"/>
    </source>
</evidence>
<feature type="chain" id="PRO_5026905584" description="NCAM" evidence="4">
    <location>
        <begin position="21"/>
        <end position="623"/>
    </location>
</feature>
<dbReference type="PANTHER" id="PTHR44170:SF6">
    <property type="entry name" value="CONTACTIN"/>
    <property type="match status" value="1"/>
</dbReference>
<reference evidence="7 8" key="1">
    <citation type="submission" date="2020-06" db="EMBL/GenBank/DDBJ databases">
        <authorList>
            <person name="Li R."/>
            <person name="Bekaert M."/>
        </authorList>
    </citation>
    <scope>NUCLEOTIDE SEQUENCE [LARGE SCALE GENOMIC DNA]</scope>
    <source>
        <strain evidence="8">wild</strain>
    </source>
</reference>
<keyword evidence="3" id="KW-0812">Transmembrane</keyword>
<feature type="domain" description="Ig-like" evidence="5">
    <location>
        <begin position="131"/>
        <end position="217"/>
    </location>
</feature>
<name>A0A6J8CEB9_MYTCO</name>
<keyword evidence="3" id="KW-0472">Membrane</keyword>
<evidence type="ECO:0000313" key="8">
    <source>
        <dbReference type="Proteomes" id="UP000507470"/>
    </source>
</evidence>
<keyword evidence="4" id="KW-0732">Signal</keyword>
<dbReference type="PANTHER" id="PTHR44170">
    <property type="entry name" value="PROTEIN SIDEKICK"/>
    <property type="match status" value="1"/>
</dbReference>
<dbReference type="EMBL" id="CACVKT020005120">
    <property type="protein sequence ID" value="CAC5393267.1"/>
    <property type="molecule type" value="Genomic_DNA"/>
</dbReference>
<dbReference type="PROSITE" id="PS50853">
    <property type="entry name" value="FN3"/>
    <property type="match status" value="1"/>
</dbReference>
<evidence type="ECO:0000259" key="5">
    <source>
        <dbReference type="PROSITE" id="PS50835"/>
    </source>
</evidence>
<feature type="transmembrane region" description="Helical" evidence="3">
    <location>
        <begin position="442"/>
        <end position="466"/>
    </location>
</feature>
<dbReference type="InterPro" id="IPR003961">
    <property type="entry name" value="FN3_dom"/>
</dbReference>
<keyword evidence="8" id="KW-1185">Reference proteome</keyword>
<feature type="domain" description="Fibronectin type-III" evidence="6">
    <location>
        <begin position="338"/>
        <end position="435"/>
    </location>
</feature>
<keyword evidence="3" id="KW-1133">Transmembrane helix</keyword>
<evidence type="ECO:0000313" key="7">
    <source>
        <dbReference type="EMBL" id="CAC5393267.1"/>
    </source>
</evidence>
<dbReference type="CDD" id="cd00096">
    <property type="entry name" value="Ig"/>
    <property type="match status" value="1"/>
</dbReference>
<keyword evidence="2" id="KW-1015">Disulfide bond</keyword>
<dbReference type="OrthoDB" id="6161934at2759"/>
<dbReference type="InterPro" id="IPR007110">
    <property type="entry name" value="Ig-like_dom"/>
</dbReference>
<dbReference type="GO" id="GO:0016020">
    <property type="term" value="C:membrane"/>
    <property type="evidence" value="ECO:0007669"/>
    <property type="project" value="UniProtKB-SubCell"/>
</dbReference>
<sequence>MWDRKKFIFVFLKVLQVAGTIQEVLVRTGDTIVLNCTCTKLSNGLWNGPNKSASRIKDLDEEQLIPYSQGVLLNPKLNLSNYYIVGSYKNRTCNLMISNVSSNDEGKYHCQYVENDTTNSLFYRVLIQNPPDVSINTTHFEDRVYLDCYASGDSGNTFKDWEHKSESGKHIRYIENKQDGTLVLQKNNFQNSGIYICRVNNGIPDMNGRLYQNKQVLVHYEGPPVFISNNRKTWFVQCLGEVIVTLKVFTSSDITSGQIYKREEQNDERQSSEAVGSLMNSTYREHLVFYNVSVKVPFIEVTFNITKSMKDDSRNYSAKVCNTFGCNSFEVTVNSTGIPEPPSNISLISDETKILIKWYPGLNGGCSQHSFIEYRKISLKIWKNTGPIPNQMEKDNIFTLSDLRPDTQYEIRMYTRNKAGNSVKTNITTILTRKLIEDRQYFLLWIITSVIVILAVTCCGLVFVVVRKREKRRQCHNIRTSDLNMNIQGESVDNRLYLSSDFRQSHSTRNQPERYEMEIQPPGQSSSAFGSHYQEEFLEEQNVFHADQIIATQHTESNLNYAEVIFEAVPSTSANIIHGKEDRTIYSEIDLLCHADVIPSSSESDDDFMYVDGIENYNKQTCL</sequence>
<protein>
    <recommendedName>
        <fullName evidence="9">NCAM</fullName>
    </recommendedName>
</protein>
<dbReference type="Gene3D" id="2.60.40.10">
    <property type="entry name" value="Immunoglobulins"/>
    <property type="match status" value="3"/>
</dbReference>
<dbReference type="InterPro" id="IPR013783">
    <property type="entry name" value="Ig-like_fold"/>
</dbReference>
<dbReference type="SUPFAM" id="SSF48726">
    <property type="entry name" value="Immunoglobulin"/>
    <property type="match status" value="2"/>
</dbReference>
<dbReference type="AlphaFoldDB" id="A0A6J8CEB9"/>
<evidence type="ECO:0000256" key="2">
    <source>
        <dbReference type="ARBA" id="ARBA00023157"/>
    </source>
</evidence>
<dbReference type="InterPro" id="IPR003599">
    <property type="entry name" value="Ig_sub"/>
</dbReference>
<dbReference type="SUPFAM" id="SSF49265">
    <property type="entry name" value="Fibronectin type III"/>
    <property type="match status" value="1"/>
</dbReference>
<evidence type="ECO:0000259" key="6">
    <source>
        <dbReference type="PROSITE" id="PS50853"/>
    </source>
</evidence>
<keyword evidence="1" id="KW-0677">Repeat</keyword>
<evidence type="ECO:0000256" key="3">
    <source>
        <dbReference type="SAM" id="Phobius"/>
    </source>
</evidence>
<dbReference type="GO" id="GO:0098609">
    <property type="term" value="P:cell-cell adhesion"/>
    <property type="evidence" value="ECO:0007669"/>
    <property type="project" value="TreeGrafter"/>
</dbReference>
<organism evidence="7 8">
    <name type="scientific">Mytilus coruscus</name>
    <name type="common">Sea mussel</name>
    <dbReference type="NCBI Taxonomy" id="42192"/>
    <lineage>
        <taxon>Eukaryota</taxon>
        <taxon>Metazoa</taxon>
        <taxon>Spiralia</taxon>
        <taxon>Lophotrochozoa</taxon>
        <taxon>Mollusca</taxon>
        <taxon>Bivalvia</taxon>
        <taxon>Autobranchia</taxon>
        <taxon>Pteriomorphia</taxon>
        <taxon>Mytilida</taxon>
        <taxon>Mytiloidea</taxon>
        <taxon>Mytilidae</taxon>
        <taxon>Mytilinae</taxon>
        <taxon>Mytilus</taxon>
    </lineage>
</organism>
<dbReference type="InterPro" id="IPR036179">
    <property type="entry name" value="Ig-like_dom_sf"/>
</dbReference>
<dbReference type="Proteomes" id="UP000507470">
    <property type="component" value="Unassembled WGS sequence"/>
</dbReference>